<keyword evidence="2" id="KW-1185">Reference proteome</keyword>
<dbReference type="AlphaFoldDB" id="A0A498JTP2"/>
<organism evidence="1 2">
    <name type="scientific">Malus domestica</name>
    <name type="common">Apple</name>
    <name type="synonym">Pyrus malus</name>
    <dbReference type="NCBI Taxonomy" id="3750"/>
    <lineage>
        <taxon>Eukaryota</taxon>
        <taxon>Viridiplantae</taxon>
        <taxon>Streptophyta</taxon>
        <taxon>Embryophyta</taxon>
        <taxon>Tracheophyta</taxon>
        <taxon>Spermatophyta</taxon>
        <taxon>Magnoliopsida</taxon>
        <taxon>eudicotyledons</taxon>
        <taxon>Gunneridae</taxon>
        <taxon>Pentapetalae</taxon>
        <taxon>rosids</taxon>
        <taxon>fabids</taxon>
        <taxon>Rosales</taxon>
        <taxon>Rosaceae</taxon>
        <taxon>Amygdaloideae</taxon>
        <taxon>Maleae</taxon>
        <taxon>Malus</taxon>
    </lineage>
</organism>
<protein>
    <recommendedName>
        <fullName evidence="3">RNase H type-1 domain-containing protein</fullName>
    </recommendedName>
</protein>
<reference evidence="1 2" key="1">
    <citation type="submission" date="2018-10" db="EMBL/GenBank/DDBJ databases">
        <title>A high-quality apple genome assembly.</title>
        <authorList>
            <person name="Hu J."/>
        </authorList>
    </citation>
    <scope>NUCLEOTIDE SEQUENCE [LARGE SCALE GENOMIC DNA]</scope>
    <source>
        <strain evidence="2">cv. HFTH1</strain>
        <tissue evidence="1">Young leaf</tissue>
    </source>
</reference>
<evidence type="ECO:0000313" key="1">
    <source>
        <dbReference type="EMBL" id="RXH96541.1"/>
    </source>
</evidence>
<proteinExistence type="predicted"/>
<comment type="caution">
    <text evidence="1">The sequence shown here is derived from an EMBL/GenBank/DDBJ whole genome shotgun (WGS) entry which is preliminary data.</text>
</comment>
<evidence type="ECO:0008006" key="3">
    <source>
        <dbReference type="Google" id="ProtNLM"/>
    </source>
</evidence>
<dbReference type="Proteomes" id="UP000290289">
    <property type="component" value="Chromosome 6"/>
</dbReference>
<dbReference type="EMBL" id="RDQH01000332">
    <property type="protein sequence ID" value="RXH96541.1"/>
    <property type="molecule type" value="Genomic_DNA"/>
</dbReference>
<evidence type="ECO:0000313" key="2">
    <source>
        <dbReference type="Proteomes" id="UP000290289"/>
    </source>
</evidence>
<accession>A0A498JTP2</accession>
<gene>
    <name evidence="1" type="ORF">DVH24_009045</name>
</gene>
<sequence length="89" mass="9919">MVLRESLLWAMDREALRDPSLNLSPIEQVVEDCKALLNTITEANITHIRQNTNAAAHRLAKVGLSLMQSCEWTGSPPSILTYILVEDCV</sequence>
<name>A0A498JTP2_MALDO</name>